<keyword evidence="3" id="KW-1185">Reference proteome</keyword>
<organism evidence="2 3">
    <name type="scientific">Streptomyces pactum</name>
    <dbReference type="NCBI Taxonomy" id="68249"/>
    <lineage>
        <taxon>Bacteria</taxon>
        <taxon>Bacillati</taxon>
        <taxon>Actinomycetota</taxon>
        <taxon>Actinomycetes</taxon>
        <taxon>Kitasatosporales</taxon>
        <taxon>Streptomycetaceae</taxon>
        <taxon>Streptomyces</taxon>
    </lineage>
</organism>
<sequence>MAEKLNPIEVQKALKNVNYPCGKQDLEQRARDNGASDTIVKRIHDAKRDRFDGPDDVQREMFGK</sequence>
<gene>
    <name evidence="2" type="ORF">IHE55_01260</name>
</gene>
<evidence type="ECO:0000313" key="3">
    <source>
        <dbReference type="Proteomes" id="UP000807371"/>
    </source>
</evidence>
<protein>
    <submittedName>
        <fullName evidence="2">DUF2795 domain-containing protein</fullName>
    </submittedName>
</protein>
<evidence type="ECO:0000256" key="1">
    <source>
        <dbReference type="SAM" id="MobiDB-lite"/>
    </source>
</evidence>
<dbReference type="Proteomes" id="UP000807371">
    <property type="component" value="Unassembled WGS sequence"/>
</dbReference>
<feature type="region of interest" description="Disordered" evidence="1">
    <location>
        <begin position="25"/>
        <end position="64"/>
    </location>
</feature>
<reference evidence="2 3" key="1">
    <citation type="submission" date="2020-09" db="EMBL/GenBank/DDBJ databases">
        <title>Biosynthesis of the nuclear factor of activated T cells inhibitor NFAT-133 and its congeners in Streptomyces pactum.</title>
        <authorList>
            <person name="Zhou W."/>
            <person name="Posri P."/>
            <person name="Abugrain M.E."/>
            <person name="Weisberg A.J."/>
            <person name="Chang J.H."/>
            <person name="Mahmud T."/>
        </authorList>
    </citation>
    <scope>NUCLEOTIDE SEQUENCE [LARGE SCALE GENOMIC DNA]</scope>
    <source>
        <strain evidence="2 3">ATCC 27456</strain>
    </source>
</reference>
<dbReference type="RefSeq" id="WP_197987314.1">
    <property type="nucleotide sequence ID" value="NZ_JACYXC010000001.1"/>
</dbReference>
<comment type="caution">
    <text evidence="2">The sequence shown here is derived from an EMBL/GenBank/DDBJ whole genome shotgun (WGS) entry which is preliminary data.</text>
</comment>
<dbReference type="EMBL" id="JACYXC010000001">
    <property type="protein sequence ID" value="MBH5333502.1"/>
    <property type="molecule type" value="Genomic_DNA"/>
</dbReference>
<name>A0ABS0NE80_9ACTN</name>
<evidence type="ECO:0000313" key="2">
    <source>
        <dbReference type="EMBL" id="MBH5333502.1"/>
    </source>
</evidence>
<dbReference type="Pfam" id="PF11387">
    <property type="entry name" value="DUF2795"/>
    <property type="match status" value="1"/>
</dbReference>
<accession>A0ABS0NE80</accession>
<dbReference type="InterPro" id="IPR021527">
    <property type="entry name" value="DUF2795"/>
</dbReference>
<proteinExistence type="predicted"/>